<dbReference type="PROSITE" id="PS00061">
    <property type="entry name" value="ADH_SHORT"/>
    <property type="match status" value="1"/>
</dbReference>
<dbReference type="EMBL" id="NTJZ01000004">
    <property type="protein sequence ID" value="PDH34200.1"/>
    <property type="molecule type" value="Genomic_DNA"/>
</dbReference>
<dbReference type="Pfam" id="PF00106">
    <property type="entry name" value="adh_short"/>
    <property type="match status" value="1"/>
</dbReference>
<gene>
    <name evidence="5" type="ORF">CNF02_05230</name>
</gene>
<dbReference type="Gene3D" id="3.40.50.720">
    <property type="entry name" value="NAD(P)-binding Rossmann-like Domain"/>
    <property type="match status" value="1"/>
</dbReference>
<evidence type="ECO:0000256" key="1">
    <source>
        <dbReference type="ARBA" id="ARBA00006484"/>
    </source>
</evidence>
<dbReference type="PRINTS" id="PR00080">
    <property type="entry name" value="SDRFAMILY"/>
</dbReference>
<dbReference type="PANTHER" id="PTHR43618:SF8">
    <property type="entry name" value="7ALPHA-HYDROXYSTEROID DEHYDROGENASE"/>
    <property type="match status" value="1"/>
</dbReference>
<dbReference type="FunFam" id="3.40.50.720:FF:000084">
    <property type="entry name" value="Short-chain dehydrogenase reductase"/>
    <property type="match status" value="1"/>
</dbReference>
<dbReference type="InterPro" id="IPR020904">
    <property type="entry name" value="Sc_DH/Rdtase_CS"/>
</dbReference>
<keyword evidence="3" id="KW-0560">Oxidoreductase</keyword>
<name>A0A2A5WCI4_9GAMM</name>
<organism evidence="5 6">
    <name type="scientific">OM182 bacterium MED-G28</name>
    <dbReference type="NCBI Taxonomy" id="1986256"/>
    <lineage>
        <taxon>Bacteria</taxon>
        <taxon>Pseudomonadati</taxon>
        <taxon>Pseudomonadota</taxon>
        <taxon>Gammaproteobacteria</taxon>
        <taxon>OMG group</taxon>
        <taxon>OM182 clade</taxon>
    </lineage>
</organism>
<protein>
    <submittedName>
        <fullName evidence="5">3-oxoacyl-ACP reductase</fullName>
    </submittedName>
</protein>
<reference evidence="5 6" key="1">
    <citation type="submission" date="2017-08" db="EMBL/GenBank/DDBJ databases">
        <title>Fine stratification of microbial communities through a metagenomic profile of the photic zone.</title>
        <authorList>
            <person name="Haro-Moreno J.M."/>
            <person name="Lopez-Perez M."/>
            <person name="De La Torre J."/>
            <person name="Picazo A."/>
            <person name="Camacho A."/>
            <person name="Rodriguez-Valera F."/>
        </authorList>
    </citation>
    <scope>NUCLEOTIDE SEQUENCE [LARGE SCALE GENOMIC DNA]</scope>
    <source>
        <strain evidence="5">MED-G28</strain>
    </source>
</reference>
<dbReference type="PANTHER" id="PTHR43618">
    <property type="entry name" value="7-ALPHA-HYDROXYSTEROID DEHYDROGENASE"/>
    <property type="match status" value="1"/>
</dbReference>
<dbReference type="InterPro" id="IPR002347">
    <property type="entry name" value="SDR_fam"/>
</dbReference>
<dbReference type="InterPro" id="IPR036291">
    <property type="entry name" value="NAD(P)-bd_dom_sf"/>
</dbReference>
<dbReference type="GO" id="GO:0016491">
    <property type="term" value="F:oxidoreductase activity"/>
    <property type="evidence" value="ECO:0007669"/>
    <property type="project" value="UniProtKB-KW"/>
</dbReference>
<keyword evidence="2" id="KW-0521">NADP</keyword>
<evidence type="ECO:0000256" key="2">
    <source>
        <dbReference type="ARBA" id="ARBA00022857"/>
    </source>
</evidence>
<dbReference type="Proteomes" id="UP000219329">
    <property type="component" value="Unassembled WGS sequence"/>
</dbReference>
<dbReference type="AlphaFoldDB" id="A0A2A5WCI4"/>
<evidence type="ECO:0000256" key="4">
    <source>
        <dbReference type="RuleBase" id="RU000363"/>
    </source>
</evidence>
<comment type="caution">
    <text evidence="5">The sequence shown here is derived from an EMBL/GenBank/DDBJ whole genome shotgun (WGS) entry which is preliminary data.</text>
</comment>
<dbReference type="PRINTS" id="PR00081">
    <property type="entry name" value="GDHRDH"/>
</dbReference>
<evidence type="ECO:0000313" key="6">
    <source>
        <dbReference type="Proteomes" id="UP000219329"/>
    </source>
</evidence>
<proteinExistence type="inferred from homology"/>
<sequence length="276" mass="29655">MTKVVDENFQIADLFSLSGKTALITGGSSGLGLVMAKGLLQNGAKVVIASRRQKKCDLALKELKAYGEVYALATDVTQVDSREKLLEFIDDKLGSLSILLNNAGANWGAPLEDYPDEGFAKVMDTNLNAVFSLSRDAVPLLSKAASVEDPARIINIGSMDGIHVPIVQRVPTFAYSASKAALHHLTKAMAVELAPKQITVNAVAPGFFESRMTDYVFEHYLNDIKDDCPLHRVGQPQEIVGIVTYLASKAGSYTNGAVIPVDGGTSISKGQRDWMP</sequence>
<evidence type="ECO:0000313" key="5">
    <source>
        <dbReference type="EMBL" id="PDH34200.1"/>
    </source>
</evidence>
<evidence type="ECO:0000256" key="3">
    <source>
        <dbReference type="ARBA" id="ARBA00023002"/>
    </source>
</evidence>
<dbReference type="SUPFAM" id="SSF51735">
    <property type="entry name" value="NAD(P)-binding Rossmann-fold domains"/>
    <property type="match status" value="1"/>
</dbReference>
<dbReference type="InterPro" id="IPR052178">
    <property type="entry name" value="Sec_Metab_Biosynth_SDR"/>
</dbReference>
<accession>A0A2A5WCI4</accession>
<comment type="similarity">
    <text evidence="1 4">Belongs to the short-chain dehydrogenases/reductases (SDR) family.</text>
</comment>